<sequence length="150" mass="16867">MLMDIAGRIEDTTAKEKVPHPVIRESLNNPLFAPSVSSSESLTVSVNGSGVDERNLAKEVAKECIHAIGFGFECICKSLMDPINVPNQDISLYLQKHFYVKHYCLVLDINYLKIRHSTEDTAANQKIPHPVIKRALNNPLLNRLCPHRNH</sequence>
<proteinExistence type="predicted"/>
<comment type="caution">
    <text evidence="1">The sequence shown here is derived from an EMBL/GenBank/DDBJ whole genome shotgun (WGS) entry which is preliminary data.</text>
</comment>
<keyword evidence="2" id="KW-1185">Reference proteome</keyword>
<evidence type="ECO:0000313" key="2">
    <source>
        <dbReference type="Proteomes" id="UP001054945"/>
    </source>
</evidence>
<reference evidence="1 2" key="1">
    <citation type="submission" date="2021-06" db="EMBL/GenBank/DDBJ databases">
        <title>Caerostris extrusa draft genome.</title>
        <authorList>
            <person name="Kono N."/>
            <person name="Arakawa K."/>
        </authorList>
    </citation>
    <scope>NUCLEOTIDE SEQUENCE [LARGE SCALE GENOMIC DNA]</scope>
</reference>
<evidence type="ECO:0000313" key="1">
    <source>
        <dbReference type="EMBL" id="GIX77071.1"/>
    </source>
</evidence>
<protein>
    <submittedName>
        <fullName evidence="1">Uncharacterized protein</fullName>
    </submittedName>
</protein>
<dbReference type="EMBL" id="BPLR01002714">
    <property type="protein sequence ID" value="GIX77071.1"/>
    <property type="molecule type" value="Genomic_DNA"/>
</dbReference>
<gene>
    <name evidence="1" type="ORF">CEXT_496261</name>
</gene>
<dbReference type="Proteomes" id="UP001054945">
    <property type="component" value="Unassembled WGS sequence"/>
</dbReference>
<name>A0AAV4MX51_CAEEX</name>
<dbReference type="AlphaFoldDB" id="A0AAV4MX51"/>
<accession>A0AAV4MX51</accession>
<organism evidence="1 2">
    <name type="scientific">Caerostris extrusa</name>
    <name type="common">Bark spider</name>
    <name type="synonym">Caerostris bankana</name>
    <dbReference type="NCBI Taxonomy" id="172846"/>
    <lineage>
        <taxon>Eukaryota</taxon>
        <taxon>Metazoa</taxon>
        <taxon>Ecdysozoa</taxon>
        <taxon>Arthropoda</taxon>
        <taxon>Chelicerata</taxon>
        <taxon>Arachnida</taxon>
        <taxon>Araneae</taxon>
        <taxon>Araneomorphae</taxon>
        <taxon>Entelegynae</taxon>
        <taxon>Araneoidea</taxon>
        <taxon>Araneidae</taxon>
        <taxon>Caerostris</taxon>
    </lineage>
</organism>